<accession>A0ABS4ELS6</accession>
<evidence type="ECO:0000313" key="2">
    <source>
        <dbReference type="EMBL" id="MBP1858870.1"/>
    </source>
</evidence>
<comment type="caution">
    <text evidence="2">The sequence shown here is derived from an EMBL/GenBank/DDBJ whole genome shotgun (WGS) entry which is preliminary data.</text>
</comment>
<name>A0ABS4ELS6_9HYPH</name>
<dbReference type="EMBL" id="JAGGJV010000004">
    <property type="protein sequence ID" value="MBP1858870.1"/>
    <property type="molecule type" value="Genomic_DNA"/>
</dbReference>
<gene>
    <name evidence="2" type="ORF">J2Z75_002382</name>
</gene>
<protein>
    <submittedName>
        <fullName evidence="2">Pilus assembly protein Flp/PilA</fullName>
    </submittedName>
</protein>
<dbReference type="RefSeq" id="WP_209852356.1">
    <property type="nucleotide sequence ID" value="NZ_JAGGJV010000004.1"/>
</dbReference>
<proteinExistence type="predicted"/>
<dbReference type="InterPro" id="IPR007047">
    <property type="entry name" value="Flp_Fap"/>
</dbReference>
<keyword evidence="1" id="KW-0472">Membrane</keyword>
<dbReference type="Proteomes" id="UP000823786">
    <property type="component" value="Unassembled WGS sequence"/>
</dbReference>
<keyword evidence="1" id="KW-0812">Transmembrane</keyword>
<sequence>MKTLIRFLNDTNGATAVEYGLLAGLISVAMIIGLESFSDALLGVFNTLSAAINDPVVSP</sequence>
<dbReference type="Pfam" id="PF04964">
    <property type="entry name" value="Flp_Fap"/>
    <property type="match status" value="1"/>
</dbReference>
<feature type="transmembrane region" description="Helical" evidence="1">
    <location>
        <begin position="12"/>
        <end position="34"/>
    </location>
</feature>
<keyword evidence="3" id="KW-1185">Reference proteome</keyword>
<reference evidence="2 3" key="1">
    <citation type="submission" date="2021-03" db="EMBL/GenBank/DDBJ databases">
        <title>Genomic Encyclopedia of Type Strains, Phase IV (KMG-IV): sequencing the most valuable type-strain genomes for metagenomic binning, comparative biology and taxonomic classification.</title>
        <authorList>
            <person name="Goeker M."/>
        </authorList>
    </citation>
    <scope>NUCLEOTIDE SEQUENCE [LARGE SCALE GENOMIC DNA]</scope>
    <source>
        <strain evidence="2 3">DSM 26427</strain>
    </source>
</reference>
<keyword evidence="1" id="KW-1133">Transmembrane helix</keyword>
<evidence type="ECO:0000256" key="1">
    <source>
        <dbReference type="SAM" id="Phobius"/>
    </source>
</evidence>
<evidence type="ECO:0000313" key="3">
    <source>
        <dbReference type="Proteomes" id="UP000823786"/>
    </source>
</evidence>
<organism evidence="2 3">
    <name type="scientific">Rhizobium herbae</name>
    <dbReference type="NCBI Taxonomy" id="508661"/>
    <lineage>
        <taxon>Bacteria</taxon>
        <taxon>Pseudomonadati</taxon>
        <taxon>Pseudomonadota</taxon>
        <taxon>Alphaproteobacteria</taxon>
        <taxon>Hyphomicrobiales</taxon>
        <taxon>Rhizobiaceae</taxon>
        <taxon>Rhizobium/Agrobacterium group</taxon>
        <taxon>Rhizobium</taxon>
    </lineage>
</organism>